<evidence type="ECO:0000313" key="2">
    <source>
        <dbReference type="EMBL" id="KAF0920370.1"/>
    </source>
</evidence>
<proteinExistence type="predicted"/>
<keyword evidence="1" id="KW-1133">Transmembrane helix</keyword>
<name>A0A6G1E6F9_9ORYZ</name>
<sequence length="73" mass="7881">MWLLGYAIGALFIVSSATGFILNVVEIVLLIIVAVVVLLVEAIPWIVMQIERDLYIPMLLQALGMAGGIAVEL</sequence>
<evidence type="ECO:0000313" key="3">
    <source>
        <dbReference type="Proteomes" id="UP000479710"/>
    </source>
</evidence>
<gene>
    <name evidence="2" type="ORF">E2562_034832</name>
</gene>
<keyword evidence="3" id="KW-1185">Reference proteome</keyword>
<evidence type="ECO:0000256" key="1">
    <source>
        <dbReference type="SAM" id="Phobius"/>
    </source>
</evidence>
<comment type="caution">
    <text evidence="2">The sequence shown here is derived from an EMBL/GenBank/DDBJ whole genome shotgun (WGS) entry which is preliminary data.</text>
</comment>
<organism evidence="2 3">
    <name type="scientific">Oryza meyeriana var. granulata</name>
    <dbReference type="NCBI Taxonomy" id="110450"/>
    <lineage>
        <taxon>Eukaryota</taxon>
        <taxon>Viridiplantae</taxon>
        <taxon>Streptophyta</taxon>
        <taxon>Embryophyta</taxon>
        <taxon>Tracheophyta</taxon>
        <taxon>Spermatophyta</taxon>
        <taxon>Magnoliopsida</taxon>
        <taxon>Liliopsida</taxon>
        <taxon>Poales</taxon>
        <taxon>Poaceae</taxon>
        <taxon>BOP clade</taxon>
        <taxon>Oryzoideae</taxon>
        <taxon>Oryzeae</taxon>
        <taxon>Oryzinae</taxon>
        <taxon>Oryza</taxon>
        <taxon>Oryza meyeriana</taxon>
    </lineage>
</organism>
<keyword evidence="1" id="KW-0472">Membrane</keyword>
<dbReference type="EMBL" id="SPHZ02000005">
    <property type="protein sequence ID" value="KAF0920370.1"/>
    <property type="molecule type" value="Genomic_DNA"/>
</dbReference>
<feature type="transmembrane region" description="Helical" evidence="1">
    <location>
        <begin position="27"/>
        <end position="47"/>
    </location>
</feature>
<dbReference type="Proteomes" id="UP000479710">
    <property type="component" value="Unassembled WGS sequence"/>
</dbReference>
<accession>A0A6G1E6F9</accession>
<protein>
    <submittedName>
        <fullName evidence="2">Uncharacterized protein</fullName>
    </submittedName>
</protein>
<keyword evidence="1" id="KW-0812">Transmembrane</keyword>
<dbReference type="AlphaFoldDB" id="A0A6G1E6F9"/>
<feature type="transmembrane region" description="Helical" evidence="1">
    <location>
        <begin position="54"/>
        <end position="71"/>
    </location>
</feature>
<reference evidence="2 3" key="1">
    <citation type="submission" date="2019-11" db="EMBL/GenBank/DDBJ databases">
        <title>Whole genome sequence of Oryza granulata.</title>
        <authorList>
            <person name="Li W."/>
        </authorList>
    </citation>
    <scope>NUCLEOTIDE SEQUENCE [LARGE SCALE GENOMIC DNA]</scope>
    <source>
        <strain evidence="3">cv. Menghai</strain>
        <tissue evidence="2">Leaf</tissue>
    </source>
</reference>